<dbReference type="PANTHER" id="PTHR13196">
    <property type="entry name" value="DENN DOMAIN-CONTAINING"/>
    <property type="match status" value="1"/>
</dbReference>
<dbReference type="STRING" id="282301.A0A267G044"/>
<dbReference type="GO" id="GO:0030136">
    <property type="term" value="C:clathrin-coated vesicle"/>
    <property type="evidence" value="ECO:0007669"/>
    <property type="project" value="UniProtKB-SubCell"/>
</dbReference>
<dbReference type="EMBL" id="NIVC01000666">
    <property type="protein sequence ID" value="PAA78804.1"/>
    <property type="molecule type" value="Genomic_DNA"/>
</dbReference>
<gene>
    <name evidence="5" type="ORF">BOX15_Mlig022099g1</name>
</gene>
<dbReference type="InterPro" id="IPR043153">
    <property type="entry name" value="DENN_C"/>
</dbReference>
<feature type="region of interest" description="Disordered" evidence="3">
    <location>
        <begin position="501"/>
        <end position="523"/>
    </location>
</feature>
<organism evidence="5 6">
    <name type="scientific">Macrostomum lignano</name>
    <dbReference type="NCBI Taxonomy" id="282301"/>
    <lineage>
        <taxon>Eukaryota</taxon>
        <taxon>Metazoa</taxon>
        <taxon>Spiralia</taxon>
        <taxon>Lophotrochozoa</taxon>
        <taxon>Platyhelminthes</taxon>
        <taxon>Rhabditophora</taxon>
        <taxon>Macrostomorpha</taxon>
        <taxon>Macrostomida</taxon>
        <taxon>Macrostomidae</taxon>
        <taxon>Macrostomum</taxon>
    </lineage>
</organism>
<dbReference type="InterPro" id="IPR040032">
    <property type="entry name" value="DENND1A/B/C"/>
</dbReference>
<dbReference type="GO" id="GO:0006897">
    <property type="term" value="P:endocytosis"/>
    <property type="evidence" value="ECO:0007669"/>
    <property type="project" value="TreeGrafter"/>
</dbReference>
<feature type="region of interest" description="Disordered" evidence="3">
    <location>
        <begin position="435"/>
        <end position="473"/>
    </location>
</feature>
<dbReference type="Pfam" id="PF03455">
    <property type="entry name" value="dDENN"/>
    <property type="match status" value="1"/>
</dbReference>
<evidence type="ECO:0000256" key="2">
    <source>
        <dbReference type="ARBA" id="ARBA00023329"/>
    </source>
</evidence>
<feature type="compositionally biased region" description="Acidic residues" evidence="3">
    <location>
        <begin position="455"/>
        <end position="473"/>
    </location>
</feature>
<sequence length="627" mass="67715">AVTAKSASPMKQGIHSRLLPPESGASAFEALYRLRRRLCGGQTSVVAASSTADDWRLRVVEYALPDCCDSRGSDWQPEDGDTLCTAFTDINSRFTFLFAVFTRLHVGEDYIVECLALVTRRPGFDIFPALLRQLSGQWPVDPVLAISQQLATSVTMGQPTGHRDSQLPDTGQWGPARELSDRLGRCSDTLLYLLTAMLTERKLLLVARRLDRLTLCAFGCVSMLYPFSWEHVFAPSLSAANIDHIGCLVPCVFGLVEALYVTNRAKVDANFADRDFALVNLDSGDLFVADGAEASAEQLGLPKRLVRAAKRSLSRSRSSSAPGDAFSQALLRVTVELLAPIRQQPAGSDFNLDAFLAASPESHRAFLRRLSGSQLFREFVDRYLAAGTSESHYEAFNRAADRLLASRQRKRAIVNLPRNIGRRVRSNLLSRRLASAHSAAQQLPQKPELIGEKLESDDDAEEDEAEEGFDEADGVVKSLNDSLAPTVMLNSGVGDDVGEGSGEGVLINIDDSDSGSNNNDAASLHSAASSLHSIGGPAHVHFVSPPSTLPLRPQQAQTDSIEDWSALIGDSRPAPAPESSSETDLLQFSSPLKAQILSRYGTGASRPASFPIGSAATGMGNNWVSFA</sequence>
<accession>A0A267G044</accession>
<dbReference type="Gene3D" id="3.40.50.11500">
    <property type="match status" value="1"/>
</dbReference>
<dbReference type="GO" id="GO:0005085">
    <property type="term" value="F:guanyl-nucleotide exchange factor activity"/>
    <property type="evidence" value="ECO:0007669"/>
    <property type="project" value="InterPro"/>
</dbReference>
<feature type="region of interest" description="Disordered" evidence="3">
    <location>
        <begin position="538"/>
        <end position="560"/>
    </location>
</feature>
<dbReference type="GO" id="GO:1901981">
    <property type="term" value="F:phosphatidylinositol phosphate binding"/>
    <property type="evidence" value="ECO:0007669"/>
    <property type="project" value="TreeGrafter"/>
</dbReference>
<feature type="domain" description="UDENN" evidence="4">
    <location>
        <begin position="28"/>
        <end position="391"/>
    </location>
</feature>
<protein>
    <recommendedName>
        <fullName evidence="4">UDENN domain-containing protein</fullName>
    </recommendedName>
</protein>
<dbReference type="Proteomes" id="UP000215902">
    <property type="component" value="Unassembled WGS sequence"/>
</dbReference>
<name>A0A267G044_9PLAT</name>
<dbReference type="PROSITE" id="PS50211">
    <property type="entry name" value="DENN"/>
    <property type="match status" value="1"/>
</dbReference>
<evidence type="ECO:0000256" key="1">
    <source>
        <dbReference type="ARBA" id="ARBA00004132"/>
    </source>
</evidence>
<keyword evidence="6" id="KW-1185">Reference proteome</keyword>
<keyword evidence="2" id="KW-0968">Cytoplasmic vesicle</keyword>
<dbReference type="SMART" id="SM00801">
    <property type="entry name" value="dDENN"/>
    <property type="match status" value="1"/>
</dbReference>
<proteinExistence type="predicted"/>
<dbReference type="InterPro" id="IPR001194">
    <property type="entry name" value="cDENN_dom"/>
</dbReference>
<dbReference type="PANTHER" id="PTHR13196:SF14">
    <property type="entry name" value="UDENN DOMAIN-CONTAINING PROTEIN"/>
    <property type="match status" value="1"/>
</dbReference>
<dbReference type="GO" id="GO:0032456">
    <property type="term" value="P:endocytic recycling"/>
    <property type="evidence" value="ECO:0007669"/>
    <property type="project" value="TreeGrafter"/>
</dbReference>
<evidence type="ECO:0000313" key="5">
    <source>
        <dbReference type="EMBL" id="PAA78804.1"/>
    </source>
</evidence>
<dbReference type="SMART" id="SM00799">
    <property type="entry name" value="DENN"/>
    <property type="match status" value="1"/>
</dbReference>
<dbReference type="GO" id="GO:0005829">
    <property type="term" value="C:cytosol"/>
    <property type="evidence" value="ECO:0007669"/>
    <property type="project" value="TreeGrafter"/>
</dbReference>
<feature type="non-terminal residue" evidence="5">
    <location>
        <position position="1"/>
    </location>
</feature>
<comment type="subcellular location">
    <subcellularLocation>
        <location evidence="1">Cytoplasmic vesicle</location>
        <location evidence="1">Clathrin-coated vesicle</location>
    </subcellularLocation>
</comment>
<comment type="caution">
    <text evidence="5">The sequence shown here is derived from an EMBL/GenBank/DDBJ whole genome shotgun (WGS) entry which is preliminary data.</text>
</comment>
<feature type="compositionally biased region" description="Low complexity" evidence="3">
    <location>
        <begin position="514"/>
        <end position="523"/>
    </location>
</feature>
<dbReference type="InterPro" id="IPR005112">
    <property type="entry name" value="dDENN_dom"/>
</dbReference>
<dbReference type="InterPro" id="IPR037516">
    <property type="entry name" value="Tripartite_DENN"/>
</dbReference>
<evidence type="ECO:0000259" key="4">
    <source>
        <dbReference type="PROSITE" id="PS50211"/>
    </source>
</evidence>
<dbReference type="Pfam" id="PF02141">
    <property type="entry name" value="DENN"/>
    <property type="match status" value="1"/>
</dbReference>
<reference evidence="5 6" key="1">
    <citation type="submission" date="2017-06" db="EMBL/GenBank/DDBJ databases">
        <title>A platform for efficient transgenesis in Macrostomum lignano, a flatworm model organism for stem cell research.</title>
        <authorList>
            <person name="Berezikov E."/>
        </authorList>
    </citation>
    <scope>NUCLEOTIDE SEQUENCE [LARGE SCALE GENOMIC DNA]</scope>
    <source>
        <strain evidence="5">DV1</strain>
        <tissue evidence="5">Whole organism</tissue>
    </source>
</reference>
<evidence type="ECO:0000256" key="3">
    <source>
        <dbReference type="SAM" id="MobiDB-lite"/>
    </source>
</evidence>
<evidence type="ECO:0000313" key="6">
    <source>
        <dbReference type="Proteomes" id="UP000215902"/>
    </source>
</evidence>
<dbReference type="OrthoDB" id="10266080at2759"/>
<dbReference type="AlphaFoldDB" id="A0A267G044"/>